<dbReference type="AlphaFoldDB" id="A0A143BYU4"/>
<organism evidence="1 2">
    <name type="scientific">Streptomyces qaidamensis</name>
    <dbReference type="NCBI Taxonomy" id="1783515"/>
    <lineage>
        <taxon>Bacteria</taxon>
        <taxon>Bacillati</taxon>
        <taxon>Actinomycetota</taxon>
        <taxon>Actinomycetes</taxon>
        <taxon>Kitasatosporales</taxon>
        <taxon>Streptomycetaceae</taxon>
        <taxon>Streptomyces</taxon>
        <taxon>Streptomyces aurantiacus group</taxon>
    </lineage>
</organism>
<keyword evidence="2" id="KW-1185">Reference proteome</keyword>
<evidence type="ECO:0000313" key="2">
    <source>
        <dbReference type="Proteomes" id="UP000076096"/>
    </source>
</evidence>
<dbReference type="Proteomes" id="UP000076096">
    <property type="component" value="Chromosome"/>
</dbReference>
<protein>
    <recommendedName>
        <fullName evidence="3">ABM domain-containing protein</fullName>
    </recommendedName>
</protein>
<dbReference type="EMBL" id="CP015098">
    <property type="protein sequence ID" value="AMW10304.1"/>
    <property type="molecule type" value="Genomic_DNA"/>
</dbReference>
<dbReference type="RefSeq" id="WP_062926683.1">
    <property type="nucleotide sequence ID" value="NZ_CP015098.1"/>
</dbReference>
<gene>
    <name evidence="1" type="ORF">A4E84_12735</name>
</gene>
<sequence>MAVVLTLRWAGVTPEQYDAMLDTVGWEQRVPDGLVLHVAWFEPGVMHVTDVWDAEGDFQRFFAERLAPAVQEVGLAGQPDVRFAPVHRRFVAPGAGGGA</sequence>
<accession>A0A143BYU4</accession>
<dbReference type="KEGG" id="stsi:A4E84_12735"/>
<evidence type="ECO:0008006" key="3">
    <source>
        <dbReference type="Google" id="ProtNLM"/>
    </source>
</evidence>
<reference evidence="2" key="1">
    <citation type="submission" date="2016-04" db="EMBL/GenBank/DDBJ databases">
        <authorList>
            <person name="Zhang B."/>
        </authorList>
    </citation>
    <scope>NUCLEOTIDE SEQUENCE [LARGE SCALE GENOMIC DNA]</scope>
    <source>
        <strain evidence="2">S10</strain>
    </source>
</reference>
<name>A0A143BYU4_9ACTN</name>
<proteinExistence type="predicted"/>
<evidence type="ECO:0000313" key="1">
    <source>
        <dbReference type="EMBL" id="AMW10304.1"/>
    </source>
</evidence>